<protein>
    <submittedName>
        <fullName evidence="2">Uncharacterized protein</fullName>
    </submittedName>
</protein>
<sequence>MKAVVLAVLFIQLSGNVNNSIGYIVGAGFNVRFAQLLYTDTKYQVLREEMVKSNTNNLVYHCRADKSDCDAALAKMRYKASKHFYALSKAVVDYVKNKRQARPTGYVGTATFCQDNVCVPDTDPPIVYGGCYTLISCGGNQTWHLDPVVYKRKRGRMLVQVKPVGGMISKTFIPLTELPPPKIHRRSGRRHLADECTEAPKWKEVHEGGKVDIVGDYYDDKVAKTMATVIIPDHIDYKHFQVTTQMPYFTVGPIDAIGYHPSTLKSDHPSECEKIYQDHIADQYSDETTDYSEESLEMARMPLFAREFHESIENRFAEMYDDLR</sequence>
<organism evidence="2 3">
    <name type="scientific">Pieris brassicae</name>
    <name type="common">White butterfly</name>
    <name type="synonym">Large white butterfly</name>
    <dbReference type="NCBI Taxonomy" id="7116"/>
    <lineage>
        <taxon>Eukaryota</taxon>
        <taxon>Metazoa</taxon>
        <taxon>Ecdysozoa</taxon>
        <taxon>Arthropoda</taxon>
        <taxon>Hexapoda</taxon>
        <taxon>Insecta</taxon>
        <taxon>Pterygota</taxon>
        <taxon>Neoptera</taxon>
        <taxon>Endopterygota</taxon>
        <taxon>Lepidoptera</taxon>
        <taxon>Glossata</taxon>
        <taxon>Ditrysia</taxon>
        <taxon>Papilionoidea</taxon>
        <taxon>Pieridae</taxon>
        <taxon>Pierinae</taxon>
        <taxon>Pieris</taxon>
    </lineage>
</organism>
<dbReference type="Proteomes" id="UP001152562">
    <property type="component" value="Unassembled WGS sequence"/>
</dbReference>
<feature type="chain" id="PRO_5040505410" evidence="1">
    <location>
        <begin position="20"/>
        <end position="324"/>
    </location>
</feature>
<dbReference type="AlphaFoldDB" id="A0A9P0T1P9"/>
<evidence type="ECO:0000313" key="3">
    <source>
        <dbReference type="Proteomes" id="UP001152562"/>
    </source>
</evidence>
<keyword evidence="3" id="KW-1185">Reference proteome</keyword>
<reference evidence="2" key="1">
    <citation type="submission" date="2022-05" db="EMBL/GenBank/DDBJ databases">
        <authorList>
            <person name="Okamura Y."/>
        </authorList>
    </citation>
    <scope>NUCLEOTIDE SEQUENCE</scope>
</reference>
<evidence type="ECO:0000256" key="1">
    <source>
        <dbReference type="SAM" id="SignalP"/>
    </source>
</evidence>
<accession>A0A9P0T1P9</accession>
<keyword evidence="1" id="KW-0732">Signal</keyword>
<feature type="signal peptide" evidence="1">
    <location>
        <begin position="1"/>
        <end position="19"/>
    </location>
</feature>
<evidence type="ECO:0000313" key="2">
    <source>
        <dbReference type="EMBL" id="CAH3997920.1"/>
    </source>
</evidence>
<dbReference type="EMBL" id="CALOZG010000003">
    <property type="protein sequence ID" value="CAH3997920.1"/>
    <property type="molecule type" value="Genomic_DNA"/>
</dbReference>
<name>A0A9P0T1P9_PIEBR</name>
<gene>
    <name evidence="2" type="ORF">PIBRA_LOCUS2458</name>
</gene>
<proteinExistence type="predicted"/>
<comment type="caution">
    <text evidence="2">The sequence shown here is derived from an EMBL/GenBank/DDBJ whole genome shotgun (WGS) entry which is preliminary data.</text>
</comment>